<dbReference type="RefSeq" id="WP_096829112.1">
    <property type="nucleotide sequence ID" value="NZ_NXIB02000083.1"/>
</dbReference>
<dbReference type="Gene3D" id="3.40.50.450">
    <property type="match status" value="1"/>
</dbReference>
<evidence type="ECO:0000313" key="5">
    <source>
        <dbReference type="Proteomes" id="UP000226442"/>
    </source>
</evidence>
<name>A0A2G4EZT8_9CYAN</name>
<proteinExistence type="inferred from homology"/>
<feature type="domain" description="Smf/DprA SLOG" evidence="2">
    <location>
        <begin position="81"/>
        <end position="285"/>
    </location>
</feature>
<dbReference type="PANTHER" id="PTHR43022">
    <property type="entry name" value="PROTEIN SMF"/>
    <property type="match status" value="1"/>
</dbReference>
<dbReference type="Proteomes" id="UP000226442">
    <property type="component" value="Unassembled WGS sequence"/>
</dbReference>
<dbReference type="NCBIfam" id="TIGR00732">
    <property type="entry name" value="dprA"/>
    <property type="match status" value="1"/>
</dbReference>
<dbReference type="PANTHER" id="PTHR43022:SF1">
    <property type="entry name" value="PROTEIN SMF"/>
    <property type="match status" value="1"/>
</dbReference>
<evidence type="ECO:0000313" key="4">
    <source>
        <dbReference type="EMBL" id="PHX54707.1"/>
    </source>
</evidence>
<dbReference type="GO" id="GO:0009294">
    <property type="term" value="P:DNA-mediated transformation"/>
    <property type="evidence" value="ECO:0007669"/>
    <property type="project" value="InterPro"/>
</dbReference>
<dbReference type="InterPro" id="IPR041614">
    <property type="entry name" value="DprA_WH"/>
</dbReference>
<evidence type="ECO:0000259" key="2">
    <source>
        <dbReference type="Pfam" id="PF02481"/>
    </source>
</evidence>
<accession>A0A2G4EZT8</accession>
<organism evidence="4 5">
    <name type="scientific">Tychonema bourrellyi FEM_GT703</name>
    <dbReference type="NCBI Taxonomy" id="2040638"/>
    <lineage>
        <taxon>Bacteria</taxon>
        <taxon>Bacillati</taxon>
        <taxon>Cyanobacteriota</taxon>
        <taxon>Cyanophyceae</taxon>
        <taxon>Oscillatoriophycideae</taxon>
        <taxon>Oscillatoriales</taxon>
        <taxon>Microcoleaceae</taxon>
        <taxon>Tychonema</taxon>
    </lineage>
</organism>
<comment type="caution">
    <text evidence="4">The sequence shown here is derived from an EMBL/GenBank/DDBJ whole genome shotgun (WGS) entry which is preliminary data.</text>
</comment>
<evidence type="ECO:0000256" key="1">
    <source>
        <dbReference type="ARBA" id="ARBA00006525"/>
    </source>
</evidence>
<protein>
    <submittedName>
        <fullName evidence="4">DNA-protecting protein DprA</fullName>
    </submittedName>
</protein>
<dbReference type="SUPFAM" id="SSF102405">
    <property type="entry name" value="MCP/YpsA-like"/>
    <property type="match status" value="1"/>
</dbReference>
<dbReference type="AlphaFoldDB" id="A0A2G4EZT8"/>
<dbReference type="EMBL" id="NXIB02000083">
    <property type="protein sequence ID" value="PHX54707.1"/>
    <property type="molecule type" value="Genomic_DNA"/>
</dbReference>
<dbReference type="InterPro" id="IPR057666">
    <property type="entry name" value="DrpA_SLOG"/>
</dbReference>
<dbReference type="Pfam" id="PF02481">
    <property type="entry name" value="DNA_processg_A"/>
    <property type="match status" value="1"/>
</dbReference>
<dbReference type="OrthoDB" id="9785707at2"/>
<dbReference type="InterPro" id="IPR010994">
    <property type="entry name" value="RuvA_2-like"/>
</dbReference>
<sequence>MVEERAYWLAWSQINGIGPILLQRLHEHFNSLATAWTAKSIDLCQVEGFGKQTIEKTLQERDKINPEEFIEKHLIKNPLFWTPADRDYPRLLLEIPSPPPVLYYRGTVDTKENQGITPTVAIVGTRSPSEYGRRWTRKFSSALAKSGFTVVSGLATGIDTEAHTSCLDAGGRTLAIFGTGVDVVYPRPNERLCDRILQQGLAISEYPAGTQPNKTNFPRRNRIIAGLSRATIVIEAPHKSGALITAYEANDFCRDVYVLTARLDDELSFGCMELLSKGAHPILPGNDRMLSEERLLEMLGAIPKLDRAEQLSLFPVNPAPPKRMPPLDAQLALVLSAIVSEPISFDSIVEAAGLEAGIVSSTLLQLELLGLVSQLPGMRYQRC</sequence>
<dbReference type="SUPFAM" id="SSF47781">
    <property type="entry name" value="RuvA domain 2-like"/>
    <property type="match status" value="1"/>
</dbReference>
<reference evidence="4" key="1">
    <citation type="submission" date="2017-10" db="EMBL/GenBank/DDBJ databases">
        <title>Draft genome sequence of the planktic cyanobacteria Tychonema bourrellyi isolated from alpine lentic freshwater.</title>
        <authorList>
            <person name="Tett A."/>
            <person name="Armanini F."/>
            <person name="Asnicar F."/>
            <person name="Boscaini A."/>
            <person name="Pasolli E."/>
            <person name="Zolfo M."/>
            <person name="Donati C."/>
            <person name="Salmaso N."/>
            <person name="Segata N."/>
        </authorList>
    </citation>
    <scope>NUCLEOTIDE SEQUENCE</scope>
    <source>
        <strain evidence="4">FEM_GT703</strain>
    </source>
</reference>
<dbReference type="Pfam" id="PF17782">
    <property type="entry name" value="WHD_DprA"/>
    <property type="match status" value="1"/>
</dbReference>
<dbReference type="InterPro" id="IPR003488">
    <property type="entry name" value="DprA"/>
</dbReference>
<gene>
    <name evidence="4" type="primary">dprA</name>
    <name evidence="4" type="ORF">CP500_014680</name>
</gene>
<evidence type="ECO:0000259" key="3">
    <source>
        <dbReference type="Pfam" id="PF17782"/>
    </source>
</evidence>
<comment type="similarity">
    <text evidence="1">Belongs to the DprA/Smf family.</text>
</comment>
<dbReference type="Gene3D" id="1.10.10.10">
    <property type="entry name" value="Winged helix-like DNA-binding domain superfamily/Winged helix DNA-binding domain"/>
    <property type="match status" value="1"/>
</dbReference>
<keyword evidence="5" id="KW-1185">Reference proteome</keyword>
<dbReference type="InterPro" id="IPR036388">
    <property type="entry name" value="WH-like_DNA-bd_sf"/>
</dbReference>
<feature type="domain" description="DprA winged helix" evidence="3">
    <location>
        <begin position="319"/>
        <end position="378"/>
    </location>
</feature>